<accession>A0AAN9NW78</accession>
<reference evidence="1 2" key="1">
    <citation type="submission" date="2024-01" db="EMBL/GenBank/DDBJ databases">
        <title>The genomes of 5 underutilized Papilionoideae crops provide insights into root nodulation and disease resistanc.</title>
        <authorList>
            <person name="Jiang F."/>
        </authorList>
    </citation>
    <scope>NUCLEOTIDE SEQUENCE [LARGE SCALE GENOMIC DNA]</scope>
    <source>
        <strain evidence="1">DUOXIRENSHENG_FW03</strain>
        <tissue evidence="1">Leaves</tissue>
    </source>
</reference>
<organism evidence="1 2">
    <name type="scientific">Psophocarpus tetragonolobus</name>
    <name type="common">Winged bean</name>
    <name type="synonym">Dolichos tetragonolobus</name>
    <dbReference type="NCBI Taxonomy" id="3891"/>
    <lineage>
        <taxon>Eukaryota</taxon>
        <taxon>Viridiplantae</taxon>
        <taxon>Streptophyta</taxon>
        <taxon>Embryophyta</taxon>
        <taxon>Tracheophyta</taxon>
        <taxon>Spermatophyta</taxon>
        <taxon>Magnoliopsida</taxon>
        <taxon>eudicotyledons</taxon>
        <taxon>Gunneridae</taxon>
        <taxon>Pentapetalae</taxon>
        <taxon>rosids</taxon>
        <taxon>fabids</taxon>
        <taxon>Fabales</taxon>
        <taxon>Fabaceae</taxon>
        <taxon>Papilionoideae</taxon>
        <taxon>50 kb inversion clade</taxon>
        <taxon>NPAAA clade</taxon>
        <taxon>indigoferoid/millettioid clade</taxon>
        <taxon>Phaseoleae</taxon>
        <taxon>Psophocarpus</taxon>
    </lineage>
</organism>
<dbReference type="Proteomes" id="UP001386955">
    <property type="component" value="Unassembled WGS sequence"/>
</dbReference>
<dbReference type="PANTHER" id="PTHR48476:SF1">
    <property type="entry name" value="SHORT-CHAIN DEHYDROGENASE TIC 32, CHLOROPLASTIC-LIKE"/>
    <property type="match status" value="1"/>
</dbReference>
<dbReference type="AlphaFoldDB" id="A0AAN9NW78"/>
<name>A0AAN9NW78_PSOTE</name>
<evidence type="ECO:0000313" key="1">
    <source>
        <dbReference type="EMBL" id="KAK7380336.1"/>
    </source>
</evidence>
<proteinExistence type="predicted"/>
<dbReference type="PANTHER" id="PTHR48476">
    <property type="entry name" value="SHORT-CHAIN DEHYDROGENASE TIC 32, CHLOROPLASTIC-LIKE"/>
    <property type="match status" value="1"/>
</dbReference>
<evidence type="ECO:0000313" key="2">
    <source>
        <dbReference type="Proteomes" id="UP001386955"/>
    </source>
</evidence>
<sequence>MWSFSRKGASGFSSSSTAEEVTHGIDGTGLTAIVTGNLVRLGFNRLCRDRDGGFIFSFYGKIELVEIFVAKVMALLQN</sequence>
<dbReference type="InterPro" id="IPR055280">
    <property type="entry name" value="TIC32"/>
</dbReference>
<gene>
    <name evidence="1" type="ORF">VNO78_32844</name>
</gene>
<comment type="caution">
    <text evidence="1">The sequence shown here is derived from an EMBL/GenBank/DDBJ whole genome shotgun (WGS) entry which is preliminary data.</text>
</comment>
<dbReference type="EMBL" id="JAYMYS010000009">
    <property type="protein sequence ID" value="KAK7380336.1"/>
    <property type="molecule type" value="Genomic_DNA"/>
</dbReference>
<protein>
    <submittedName>
        <fullName evidence="1">Uncharacterized protein</fullName>
    </submittedName>
</protein>
<keyword evidence="2" id="KW-1185">Reference proteome</keyword>